<accession>A0ABS5A4G2</accession>
<reference evidence="2 3" key="1">
    <citation type="submission" date="2021-03" db="EMBL/GenBank/DDBJ databases">
        <title>Sequencing the genomes of 1000 actinobacteria strains.</title>
        <authorList>
            <person name="Klenk H.-P."/>
        </authorList>
    </citation>
    <scope>NUCLEOTIDE SEQUENCE [LARGE SCALE GENOMIC DNA]</scope>
    <source>
        <strain evidence="2 3">DSM 44580</strain>
    </source>
</reference>
<keyword evidence="3" id="KW-1185">Reference proteome</keyword>
<feature type="region of interest" description="Disordered" evidence="1">
    <location>
        <begin position="1"/>
        <end position="24"/>
    </location>
</feature>
<dbReference type="Proteomes" id="UP001519363">
    <property type="component" value="Unassembled WGS sequence"/>
</dbReference>
<sequence length="161" mass="17319">MLSLAATAPAGAARSGEMSGNDTSQITTLVRDYLQDRADLVTNESPHRGFGVATSADLSERLRVDASKLEDRRQTLNSVNGGYSRAEVRVTGEKLTPVGHDQVRVELTEATTLHFQRSEPGSPTFEEYRLPHSATVTRTGDRWQLASVVARLAAGAPAPST</sequence>
<evidence type="ECO:0000313" key="2">
    <source>
        <dbReference type="EMBL" id="MBP2471465.1"/>
    </source>
</evidence>
<comment type="caution">
    <text evidence="2">The sequence shown here is derived from an EMBL/GenBank/DDBJ whole genome shotgun (WGS) entry which is preliminary data.</text>
</comment>
<dbReference type="EMBL" id="JAGIOO010000001">
    <property type="protein sequence ID" value="MBP2471465.1"/>
    <property type="molecule type" value="Genomic_DNA"/>
</dbReference>
<evidence type="ECO:0000256" key="1">
    <source>
        <dbReference type="SAM" id="MobiDB-lite"/>
    </source>
</evidence>
<feature type="compositionally biased region" description="Low complexity" evidence="1">
    <location>
        <begin position="1"/>
        <end position="13"/>
    </location>
</feature>
<name>A0ABS5A4G2_9PSEU</name>
<dbReference type="RefSeq" id="WP_143342703.1">
    <property type="nucleotide sequence ID" value="NZ_JAGIOO010000001.1"/>
</dbReference>
<proteinExistence type="predicted"/>
<evidence type="ECO:0000313" key="3">
    <source>
        <dbReference type="Proteomes" id="UP001519363"/>
    </source>
</evidence>
<protein>
    <recommendedName>
        <fullName evidence="4">Nuclear transport factor 2 family protein</fullName>
    </recommendedName>
</protein>
<gene>
    <name evidence="2" type="ORF">JOF53_000337</name>
</gene>
<organism evidence="2 3">
    <name type="scientific">Crossiella equi</name>
    <dbReference type="NCBI Taxonomy" id="130796"/>
    <lineage>
        <taxon>Bacteria</taxon>
        <taxon>Bacillati</taxon>
        <taxon>Actinomycetota</taxon>
        <taxon>Actinomycetes</taxon>
        <taxon>Pseudonocardiales</taxon>
        <taxon>Pseudonocardiaceae</taxon>
        <taxon>Crossiella</taxon>
    </lineage>
</organism>
<evidence type="ECO:0008006" key="4">
    <source>
        <dbReference type="Google" id="ProtNLM"/>
    </source>
</evidence>